<dbReference type="Pfam" id="PF03959">
    <property type="entry name" value="FSH1"/>
    <property type="match status" value="1"/>
</dbReference>
<keyword evidence="4" id="KW-1185">Reference proteome</keyword>
<comment type="caution">
    <text evidence="3">The sequence shown here is derived from an EMBL/GenBank/DDBJ whole genome shotgun (WGS) entry which is preliminary data.</text>
</comment>
<sequence>MEILCLHGDSQDKKILQSELVPLLSRLQSSNQNILFEFVNGPLQYSNSTVDNSPSPEPRSYKFYNAEDVEDIRKAGEWLATKIDRDGPYDGVLAVSQGAAVVSSFLLYRQWYEHELPPAFKFAIFISGSIPLKVLKDLGVPVSNEAENVVAEAKLQRDRALGPLPAHTSKARRAVYNSDDCFGLNLNRIPLELKIRIPTVHVWGENDPLFPASVQLTGLCDPYIRKIQIHKGSHEIPRDGEGLSELVSLIDWCIQRGTWPGQTQL</sequence>
<dbReference type="Proteomes" id="UP001369815">
    <property type="component" value="Unassembled WGS sequence"/>
</dbReference>
<dbReference type="GO" id="GO:0005737">
    <property type="term" value="C:cytoplasm"/>
    <property type="evidence" value="ECO:0007669"/>
    <property type="project" value="TreeGrafter"/>
</dbReference>
<dbReference type="Gene3D" id="3.40.50.1820">
    <property type="entry name" value="alpha/beta hydrolase"/>
    <property type="match status" value="1"/>
</dbReference>
<organism evidence="3 4">
    <name type="scientific">Daldinia eschscholtzii</name>
    <dbReference type="NCBI Taxonomy" id="292717"/>
    <lineage>
        <taxon>Eukaryota</taxon>
        <taxon>Fungi</taxon>
        <taxon>Dikarya</taxon>
        <taxon>Ascomycota</taxon>
        <taxon>Pezizomycotina</taxon>
        <taxon>Sordariomycetes</taxon>
        <taxon>Xylariomycetidae</taxon>
        <taxon>Xylariales</taxon>
        <taxon>Hypoxylaceae</taxon>
        <taxon>Daldinia</taxon>
    </lineage>
</organism>
<dbReference type="SUPFAM" id="SSF53474">
    <property type="entry name" value="alpha/beta-Hydrolases"/>
    <property type="match status" value="1"/>
</dbReference>
<keyword evidence="1" id="KW-0378">Hydrolase</keyword>
<dbReference type="InterPro" id="IPR029058">
    <property type="entry name" value="AB_hydrolase_fold"/>
</dbReference>
<gene>
    <name evidence="3" type="ORF">Daesc_001194</name>
</gene>
<dbReference type="PANTHER" id="PTHR48070:SF7">
    <property type="entry name" value="SERINE HYDROLASE FSH DOMAIN-CONTAINING PROTEIN-RELATED"/>
    <property type="match status" value="1"/>
</dbReference>
<evidence type="ECO:0000313" key="4">
    <source>
        <dbReference type="Proteomes" id="UP001369815"/>
    </source>
</evidence>
<feature type="domain" description="Serine hydrolase" evidence="2">
    <location>
        <begin position="2"/>
        <end position="239"/>
    </location>
</feature>
<evidence type="ECO:0000259" key="2">
    <source>
        <dbReference type="Pfam" id="PF03959"/>
    </source>
</evidence>
<accession>A0AAX6N0L1</accession>
<name>A0AAX6N0L1_9PEZI</name>
<evidence type="ECO:0000256" key="1">
    <source>
        <dbReference type="ARBA" id="ARBA00022801"/>
    </source>
</evidence>
<proteinExistence type="predicted"/>
<dbReference type="EMBL" id="JBANMG010000001">
    <property type="protein sequence ID" value="KAK6958395.1"/>
    <property type="molecule type" value="Genomic_DNA"/>
</dbReference>
<evidence type="ECO:0000313" key="3">
    <source>
        <dbReference type="EMBL" id="KAK6958395.1"/>
    </source>
</evidence>
<reference evidence="3 4" key="1">
    <citation type="journal article" date="2024" name="Front Chem Biol">
        <title>Unveiling the potential of Daldinia eschscholtzii MFLUCC 19-0629 through bioactivity and bioinformatics studies for enhanced sustainable agriculture production.</title>
        <authorList>
            <person name="Brooks S."/>
            <person name="Weaver J.A."/>
            <person name="Klomchit A."/>
            <person name="Alharthi S.A."/>
            <person name="Onlamun T."/>
            <person name="Nurani R."/>
            <person name="Vong T.K."/>
            <person name="Alberti F."/>
            <person name="Greco C."/>
        </authorList>
    </citation>
    <scope>NUCLEOTIDE SEQUENCE [LARGE SCALE GENOMIC DNA]</scope>
    <source>
        <strain evidence="3">MFLUCC 19-0629</strain>
    </source>
</reference>
<dbReference type="InterPro" id="IPR050593">
    <property type="entry name" value="LovG"/>
</dbReference>
<dbReference type="GO" id="GO:0019748">
    <property type="term" value="P:secondary metabolic process"/>
    <property type="evidence" value="ECO:0007669"/>
    <property type="project" value="TreeGrafter"/>
</dbReference>
<protein>
    <recommendedName>
        <fullName evidence="2">Serine hydrolase domain-containing protein</fullName>
    </recommendedName>
</protein>
<dbReference type="GO" id="GO:0016787">
    <property type="term" value="F:hydrolase activity"/>
    <property type="evidence" value="ECO:0007669"/>
    <property type="project" value="UniProtKB-KW"/>
</dbReference>
<dbReference type="AlphaFoldDB" id="A0AAX6N0L1"/>
<dbReference type="GO" id="GO:0005634">
    <property type="term" value="C:nucleus"/>
    <property type="evidence" value="ECO:0007669"/>
    <property type="project" value="TreeGrafter"/>
</dbReference>
<dbReference type="PANTHER" id="PTHR48070">
    <property type="entry name" value="ESTERASE OVCA2"/>
    <property type="match status" value="1"/>
</dbReference>
<dbReference type="InterPro" id="IPR005645">
    <property type="entry name" value="FSH-like_dom"/>
</dbReference>